<dbReference type="EMBL" id="CP111014">
    <property type="protein sequence ID" value="WAQ97726.1"/>
    <property type="molecule type" value="Genomic_DNA"/>
</dbReference>
<sequence length="74" mass="8615">MQSENKIWKAKRILRLTSFNFEAKGNNNSTCLVKNLFYSNFKGNIFTIRCLNQVDSAIKEYSTKNENCRIEKCG</sequence>
<evidence type="ECO:0000313" key="1">
    <source>
        <dbReference type="EMBL" id="WAQ97726.1"/>
    </source>
</evidence>
<keyword evidence="2" id="KW-1185">Reference proteome</keyword>
<gene>
    <name evidence="1" type="ORF">MAR_022099</name>
</gene>
<accession>A0ABY7DJ54</accession>
<organism evidence="1 2">
    <name type="scientific">Mya arenaria</name>
    <name type="common">Soft-shell clam</name>
    <dbReference type="NCBI Taxonomy" id="6604"/>
    <lineage>
        <taxon>Eukaryota</taxon>
        <taxon>Metazoa</taxon>
        <taxon>Spiralia</taxon>
        <taxon>Lophotrochozoa</taxon>
        <taxon>Mollusca</taxon>
        <taxon>Bivalvia</taxon>
        <taxon>Autobranchia</taxon>
        <taxon>Heteroconchia</taxon>
        <taxon>Euheterodonta</taxon>
        <taxon>Imparidentia</taxon>
        <taxon>Neoheterodontei</taxon>
        <taxon>Myida</taxon>
        <taxon>Myoidea</taxon>
        <taxon>Myidae</taxon>
        <taxon>Mya</taxon>
    </lineage>
</organism>
<name>A0ABY7DJ54_MYAAR</name>
<dbReference type="Proteomes" id="UP001164746">
    <property type="component" value="Chromosome 3"/>
</dbReference>
<protein>
    <submittedName>
        <fullName evidence="1">Uncharacterized protein</fullName>
    </submittedName>
</protein>
<evidence type="ECO:0000313" key="2">
    <source>
        <dbReference type="Proteomes" id="UP001164746"/>
    </source>
</evidence>
<proteinExistence type="predicted"/>
<reference evidence="1" key="1">
    <citation type="submission" date="2022-11" db="EMBL/GenBank/DDBJ databases">
        <title>Centuries of genome instability and evolution in soft-shell clam transmissible cancer (bioRxiv).</title>
        <authorList>
            <person name="Hart S.F.M."/>
            <person name="Yonemitsu M.A."/>
            <person name="Giersch R.M."/>
            <person name="Beal B.F."/>
            <person name="Arriagada G."/>
            <person name="Davis B.W."/>
            <person name="Ostrander E.A."/>
            <person name="Goff S.P."/>
            <person name="Metzger M.J."/>
        </authorList>
    </citation>
    <scope>NUCLEOTIDE SEQUENCE</scope>
    <source>
        <strain evidence="1">MELC-2E11</strain>
        <tissue evidence="1">Siphon/mantle</tissue>
    </source>
</reference>